<keyword evidence="2 7" id="KW-0489">Methyltransferase</keyword>
<dbReference type="InterPro" id="IPR031303">
    <property type="entry name" value="C5_meth_CS"/>
</dbReference>
<proteinExistence type="inferred from homology"/>
<dbReference type="InterPro" id="IPR029063">
    <property type="entry name" value="SAM-dependent_MTases_sf"/>
</dbReference>
<dbReference type="PRINTS" id="PR00105">
    <property type="entry name" value="C5METTRFRASE"/>
</dbReference>
<keyword evidence="9" id="KW-1185">Reference proteome</keyword>
<dbReference type="InterPro" id="IPR050750">
    <property type="entry name" value="C5-MTase"/>
</dbReference>
<dbReference type="GO" id="GO:0003886">
    <property type="term" value="F:DNA (cytosine-5-)-methyltransferase activity"/>
    <property type="evidence" value="ECO:0007669"/>
    <property type="project" value="UniProtKB-EC"/>
</dbReference>
<dbReference type="PROSITE" id="PS51679">
    <property type="entry name" value="SAM_MT_C5"/>
    <property type="match status" value="1"/>
</dbReference>
<comment type="similarity">
    <text evidence="7">Belongs to the class I-like SAM-binding methyltransferase superfamily. C5-methyltransferase family.</text>
</comment>
<evidence type="ECO:0000313" key="8">
    <source>
        <dbReference type="EMBL" id="TWU57392.1"/>
    </source>
</evidence>
<dbReference type="Gene3D" id="3.90.120.10">
    <property type="entry name" value="DNA Methylase, subunit A, domain 2"/>
    <property type="match status" value="1"/>
</dbReference>
<reference evidence="8 9" key="1">
    <citation type="submission" date="2019-02" db="EMBL/GenBank/DDBJ databases">
        <title>Deep-cultivation of Planctomycetes and their phenomic and genomic characterization uncovers novel biology.</title>
        <authorList>
            <person name="Wiegand S."/>
            <person name="Jogler M."/>
            <person name="Boedeker C."/>
            <person name="Pinto D."/>
            <person name="Vollmers J."/>
            <person name="Rivas-Marin E."/>
            <person name="Kohn T."/>
            <person name="Peeters S.H."/>
            <person name="Heuer A."/>
            <person name="Rast P."/>
            <person name="Oberbeckmann S."/>
            <person name="Bunk B."/>
            <person name="Jeske O."/>
            <person name="Meyerdierks A."/>
            <person name="Storesund J.E."/>
            <person name="Kallscheuer N."/>
            <person name="Luecker S."/>
            <person name="Lage O.M."/>
            <person name="Pohl T."/>
            <person name="Merkel B.J."/>
            <person name="Hornburger P."/>
            <person name="Mueller R.-W."/>
            <person name="Bruemmer F."/>
            <person name="Labrenz M."/>
            <person name="Spormann A.M."/>
            <person name="Op Den Camp H."/>
            <person name="Overmann J."/>
            <person name="Amann R."/>
            <person name="Jetten M.S.M."/>
            <person name="Mascher T."/>
            <person name="Medema M.H."/>
            <person name="Devos D.P."/>
            <person name="Kaster A.-K."/>
            <person name="Ovreas L."/>
            <person name="Rohde M."/>
            <person name="Galperin M.Y."/>
            <person name="Jogler C."/>
        </authorList>
    </citation>
    <scope>NUCLEOTIDE SEQUENCE [LARGE SCALE GENOMIC DNA]</scope>
    <source>
        <strain evidence="8 9">Poly59</strain>
    </source>
</reference>
<evidence type="ECO:0000256" key="3">
    <source>
        <dbReference type="ARBA" id="ARBA00022679"/>
    </source>
</evidence>
<feature type="active site" evidence="7">
    <location>
        <position position="82"/>
    </location>
</feature>
<dbReference type="InterPro" id="IPR001525">
    <property type="entry name" value="C5_MeTfrase"/>
</dbReference>
<dbReference type="AlphaFoldDB" id="A0A5C6F926"/>
<accession>A0A5C6F926</accession>
<gene>
    <name evidence="8" type="primary">hhaIM</name>
    <name evidence="8" type="ORF">Poly59_02990</name>
</gene>
<dbReference type="GO" id="GO:0032259">
    <property type="term" value="P:methylation"/>
    <property type="evidence" value="ECO:0007669"/>
    <property type="project" value="UniProtKB-KW"/>
</dbReference>
<protein>
    <recommendedName>
        <fullName evidence="1">DNA (cytosine-5-)-methyltransferase</fullName>
        <ecNumber evidence="1">2.1.1.37</ecNumber>
    </recommendedName>
</protein>
<comment type="catalytic activity">
    <reaction evidence="6">
        <text>a 2'-deoxycytidine in DNA + S-adenosyl-L-methionine = a 5-methyl-2'-deoxycytidine in DNA + S-adenosyl-L-homocysteine + H(+)</text>
        <dbReference type="Rhea" id="RHEA:13681"/>
        <dbReference type="Rhea" id="RHEA-COMP:11369"/>
        <dbReference type="Rhea" id="RHEA-COMP:11370"/>
        <dbReference type="ChEBI" id="CHEBI:15378"/>
        <dbReference type="ChEBI" id="CHEBI:57856"/>
        <dbReference type="ChEBI" id="CHEBI:59789"/>
        <dbReference type="ChEBI" id="CHEBI:85452"/>
        <dbReference type="ChEBI" id="CHEBI:85454"/>
        <dbReference type="EC" id="2.1.1.37"/>
    </reaction>
</comment>
<evidence type="ECO:0000256" key="2">
    <source>
        <dbReference type="ARBA" id="ARBA00022603"/>
    </source>
</evidence>
<dbReference type="EMBL" id="SJPX01000001">
    <property type="protein sequence ID" value="TWU57392.1"/>
    <property type="molecule type" value="Genomic_DNA"/>
</dbReference>
<dbReference type="Gene3D" id="3.40.50.150">
    <property type="entry name" value="Vaccinia Virus protein VP39"/>
    <property type="match status" value="1"/>
</dbReference>
<name>A0A5C6F926_9BACT</name>
<dbReference type="GO" id="GO:0009307">
    <property type="term" value="P:DNA restriction-modification system"/>
    <property type="evidence" value="ECO:0007669"/>
    <property type="project" value="UniProtKB-KW"/>
</dbReference>
<dbReference type="OrthoDB" id="9813719at2"/>
<evidence type="ECO:0000256" key="5">
    <source>
        <dbReference type="ARBA" id="ARBA00022747"/>
    </source>
</evidence>
<dbReference type="PROSITE" id="PS00095">
    <property type="entry name" value="C5_MTASE_2"/>
    <property type="match status" value="1"/>
</dbReference>
<dbReference type="Pfam" id="PF00145">
    <property type="entry name" value="DNA_methylase"/>
    <property type="match status" value="1"/>
</dbReference>
<evidence type="ECO:0000256" key="6">
    <source>
        <dbReference type="ARBA" id="ARBA00047422"/>
    </source>
</evidence>
<keyword evidence="5" id="KW-0680">Restriction system</keyword>
<evidence type="ECO:0000256" key="1">
    <source>
        <dbReference type="ARBA" id="ARBA00011975"/>
    </source>
</evidence>
<keyword evidence="4 7" id="KW-0949">S-adenosyl-L-methionine</keyword>
<evidence type="ECO:0000313" key="9">
    <source>
        <dbReference type="Proteomes" id="UP000317977"/>
    </source>
</evidence>
<organism evidence="8 9">
    <name type="scientific">Rubripirellula reticaptiva</name>
    <dbReference type="NCBI Taxonomy" id="2528013"/>
    <lineage>
        <taxon>Bacteria</taxon>
        <taxon>Pseudomonadati</taxon>
        <taxon>Planctomycetota</taxon>
        <taxon>Planctomycetia</taxon>
        <taxon>Pirellulales</taxon>
        <taxon>Pirellulaceae</taxon>
        <taxon>Rubripirellula</taxon>
    </lineage>
</organism>
<comment type="caution">
    <text evidence="8">The sequence shown here is derived from an EMBL/GenBank/DDBJ whole genome shotgun (WGS) entry which is preliminary data.</text>
</comment>
<keyword evidence="3 7" id="KW-0808">Transferase</keyword>
<dbReference type="Proteomes" id="UP000317977">
    <property type="component" value="Unassembled WGS sequence"/>
</dbReference>
<dbReference type="EC" id="2.1.1.37" evidence="1"/>
<dbReference type="PANTHER" id="PTHR46098:SF1">
    <property type="entry name" value="TRNA (CYTOSINE(38)-C(5))-METHYLTRANSFERASE"/>
    <property type="match status" value="1"/>
</dbReference>
<evidence type="ECO:0000256" key="4">
    <source>
        <dbReference type="ARBA" id="ARBA00022691"/>
    </source>
</evidence>
<sequence>MSLIELFCGIGGVAEAVRGLDLAPQRIDLVTSRAVDIDLDCGRVYEHNFGNVFDCQTIESIDWDRVRFHKEEPELWWLSPPCQPYCRRGRGRWDDDPRCRAILSLIDWLARRPTGLPDYLGLENVPEFASASHRDRLVDGLEAVGFNIAEIVSCPTSFGIPNRRRRYYLLASHQSAVSIEMPQDSPQKFAIADVLETVPDDASELWMDSQSVAQYASAMDVVDADDRMAVTACFASGYGKSIIRSGSYLRQSGRLRRFSPLEVSRLMGFSAAFTFPPGYSYRKQWKMLGNSLSIPVVQTLLNGLVR</sequence>
<dbReference type="PANTHER" id="PTHR46098">
    <property type="entry name" value="TRNA (CYTOSINE(38)-C(5))-METHYLTRANSFERASE"/>
    <property type="match status" value="1"/>
</dbReference>
<evidence type="ECO:0000256" key="7">
    <source>
        <dbReference type="PROSITE-ProRule" id="PRU01016"/>
    </source>
</evidence>
<dbReference type="SUPFAM" id="SSF53335">
    <property type="entry name" value="S-adenosyl-L-methionine-dependent methyltransferases"/>
    <property type="match status" value="1"/>
</dbReference>
<dbReference type="RefSeq" id="WP_146532302.1">
    <property type="nucleotide sequence ID" value="NZ_SJPX01000001.1"/>
</dbReference>